<evidence type="ECO:0000313" key="1">
    <source>
        <dbReference type="EMBL" id="CAH0041144.1"/>
    </source>
</evidence>
<name>A0A9N9W3B3_9HYPO</name>
<proteinExistence type="predicted"/>
<feature type="non-terminal residue" evidence="1">
    <location>
        <position position="1"/>
    </location>
</feature>
<dbReference type="EMBL" id="CABFNQ020000763">
    <property type="protein sequence ID" value="CAH0041144.1"/>
    <property type="molecule type" value="Genomic_DNA"/>
</dbReference>
<dbReference type="OrthoDB" id="1658288at2759"/>
<sequence>MRFDLEWDLRKFVIDQEYVNSGPTILDHILCVTGTRQRAQATTVQQYFEQTWPGLYHPLVSLLNKFISSTQYASCDPIEADTIIWHFLFNADGERISYCDTRLEGLEGMQIVTPKGLELKDLEARRHVVGWCSHVREFTGHPQAGFGIQRSILPFFATSFVIDKLNVQSGFGMHGGISLSLGRRDKPLRLARAKGLSKMLAWVYAQSFVLLDVDDRRAWLVDGASGLLHLVRASIEQDRNHPAYKSKWKFSGALKLEGDDCLGLAGDLGVTAVEILGNPNNLNIELYIDDVEPNATGELVEVPYRLRNRVQEVIPQLEALVDKQAEVAAQDGYWYHPTSKPFEKSLAGWDFWDIAGPFGPVQRRIYHLQASGRGWVDYIRSIKAVTIFGRGFGELLEPEEQNLCPNWVTVPKNNDYLGCSIATLKNIHTSTNVRPLDPGLITADITWSSQATLFSP</sequence>
<keyword evidence="2" id="KW-1185">Reference proteome</keyword>
<reference evidence="1" key="1">
    <citation type="submission" date="2021-10" db="EMBL/GenBank/DDBJ databases">
        <authorList>
            <person name="Piombo E."/>
        </authorList>
    </citation>
    <scope>NUCLEOTIDE SEQUENCE</scope>
</reference>
<gene>
    <name evidence="1" type="ORF">CRHIZ90672A_00008961</name>
</gene>
<organism evidence="1 2">
    <name type="scientific">Clonostachys rhizophaga</name>
    <dbReference type="NCBI Taxonomy" id="160324"/>
    <lineage>
        <taxon>Eukaryota</taxon>
        <taxon>Fungi</taxon>
        <taxon>Dikarya</taxon>
        <taxon>Ascomycota</taxon>
        <taxon>Pezizomycotina</taxon>
        <taxon>Sordariomycetes</taxon>
        <taxon>Hypocreomycetidae</taxon>
        <taxon>Hypocreales</taxon>
        <taxon>Bionectriaceae</taxon>
        <taxon>Clonostachys</taxon>
    </lineage>
</organism>
<comment type="caution">
    <text evidence="1">The sequence shown here is derived from an EMBL/GenBank/DDBJ whole genome shotgun (WGS) entry which is preliminary data.</text>
</comment>
<dbReference type="Proteomes" id="UP000696573">
    <property type="component" value="Unassembled WGS sequence"/>
</dbReference>
<accession>A0A9N9W3B3</accession>
<evidence type="ECO:0000313" key="2">
    <source>
        <dbReference type="Proteomes" id="UP000696573"/>
    </source>
</evidence>
<dbReference type="AlphaFoldDB" id="A0A9N9W3B3"/>
<protein>
    <submittedName>
        <fullName evidence="1">Uncharacterized protein</fullName>
    </submittedName>
</protein>